<gene>
    <name evidence="2" type="ORF">GGX14DRAFT_605630</name>
</gene>
<dbReference type="AlphaFoldDB" id="A0AAD6YIQ5"/>
<proteinExistence type="predicted"/>
<dbReference type="InterPro" id="IPR032675">
    <property type="entry name" value="LRR_dom_sf"/>
</dbReference>
<name>A0AAD6YIQ5_9AGAR</name>
<sequence>MPSLTKVILDLEIAIPSDQLVALSLLPHLRSLELRQARMDGPSLSLSQASFALLTTLVISIWVISPFLRTRSVDQKREFDNVVALLQAVSGSLTTLSISGDLLSPESLTIKWPYLRNFSVTEHTPTPYLLVPELISRMPELRQLSVLFTADSTRDVGELHPPFTVGVRGGEILTNSSPHLHSVTLSNVEPSDPIFQQLPCTLDALRIVAAEDLYIPLPAAPYRRKWAPLTPTMTLTILKGISHFVDLAELTLTLAYFAPPTLIDDIATAFPRLHTLELERAAYTRARFYREDVRDSALLVPLARLLWLRRLRISLDFYERVEFYSDNQPLFL</sequence>
<keyword evidence="3" id="KW-1185">Reference proteome</keyword>
<keyword evidence="1" id="KW-1133">Transmembrane helix</keyword>
<keyword evidence="1" id="KW-0472">Membrane</keyword>
<dbReference type="SUPFAM" id="SSF52047">
    <property type="entry name" value="RNI-like"/>
    <property type="match status" value="1"/>
</dbReference>
<evidence type="ECO:0008006" key="4">
    <source>
        <dbReference type="Google" id="ProtNLM"/>
    </source>
</evidence>
<dbReference type="Proteomes" id="UP001219525">
    <property type="component" value="Unassembled WGS sequence"/>
</dbReference>
<dbReference type="Gene3D" id="3.80.10.10">
    <property type="entry name" value="Ribonuclease Inhibitor"/>
    <property type="match status" value="1"/>
</dbReference>
<accession>A0AAD6YIQ5</accession>
<protein>
    <recommendedName>
        <fullName evidence="4">F-box domain-containing protein</fullName>
    </recommendedName>
</protein>
<organism evidence="2 3">
    <name type="scientific">Mycena pura</name>
    <dbReference type="NCBI Taxonomy" id="153505"/>
    <lineage>
        <taxon>Eukaryota</taxon>
        <taxon>Fungi</taxon>
        <taxon>Dikarya</taxon>
        <taxon>Basidiomycota</taxon>
        <taxon>Agaricomycotina</taxon>
        <taxon>Agaricomycetes</taxon>
        <taxon>Agaricomycetidae</taxon>
        <taxon>Agaricales</taxon>
        <taxon>Marasmiineae</taxon>
        <taxon>Mycenaceae</taxon>
        <taxon>Mycena</taxon>
    </lineage>
</organism>
<dbReference type="EMBL" id="JARJCW010000015">
    <property type="protein sequence ID" value="KAJ7216638.1"/>
    <property type="molecule type" value="Genomic_DNA"/>
</dbReference>
<evidence type="ECO:0000313" key="3">
    <source>
        <dbReference type="Proteomes" id="UP001219525"/>
    </source>
</evidence>
<reference evidence="2" key="1">
    <citation type="submission" date="2023-03" db="EMBL/GenBank/DDBJ databases">
        <title>Massive genome expansion in bonnet fungi (Mycena s.s.) driven by repeated elements and novel gene families across ecological guilds.</title>
        <authorList>
            <consortium name="Lawrence Berkeley National Laboratory"/>
            <person name="Harder C.B."/>
            <person name="Miyauchi S."/>
            <person name="Viragh M."/>
            <person name="Kuo A."/>
            <person name="Thoen E."/>
            <person name="Andreopoulos B."/>
            <person name="Lu D."/>
            <person name="Skrede I."/>
            <person name="Drula E."/>
            <person name="Henrissat B."/>
            <person name="Morin E."/>
            <person name="Kohler A."/>
            <person name="Barry K."/>
            <person name="LaButti K."/>
            <person name="Morin E."/>
            <person name="Salamov A."/>
            <person name="Lipzen A."/>
            <person name="Mereny Z."/>
            <person name="Hegedus B."/>
            <person name="Baldrian P."/>
            <person name="Stursova M."/>
            <person name="Weitz H."/>
            <person name="Taylor A."/>
            <person name="Grigoriev I.V."/>
            <person name="Nagy L.G."/>
            <person name="Martin F."/>
            <person name="Kauserud H."/>
        </authorList>
    </citation>
    <scope>NUCLEOTIDE SEQUENCE</scope>
    <source>
        <strain evidence="2">9144</strain>
    </source>
</reference>
<feature type="transmembrane region" description="Helical" evidence="1">
    <location>
        <begin position="49"/>
        <end position="68"/>
    </location>
</feature>
<keyword evidence="1" id="KW-0812">Transmembrane</keyword>
<evidence type="ECO:0000256" key="1">
    <source>
        <dbReference type="SAM" id="Phobius"/>
    </source>
</evidence>
<comment type="caution">
    <text evidence="2">The sequence shown here is derived from an EMBL/GenBank/DDBJ whole genome shotgun (WGS) entry which is preliminary data.</text>
</comment>
<evidence type="ECO:0000313" key="2">
    <source>
        <dbReference type="EMBL" id="KAJ7216638.1"/>
    </source>
</evidence>